<dbReference type="EMBL" id="AP027271">
    <property type="protein sequence ID" value="BDX02363.1"/>
    <property type="molecule type" value="Genomic_DNA"/>
</dbReference>
<dbReference type="SUPFAM" id="SSF53335">
    <property type="entry name" value="S-adenosyl-L-methionine-dependent methyltransferases"/>
    <property type="match status" value="1"/>
</dbReference>
<keyword evidence="2" id="KW-0808">Transferase</keyword>
<dbReference type="Gene3D" id="2.20.130.10">
    <property type="entry name" value="CAC2371-like domains"/>
    <property type="match status" value="1"/>
</dbReference>
<keyword evidence="3" id="KW-1185">Reference proteome</keyword>
<protein>
    <submittedName>
        <fullName evidence="2">SAM-dependent methyltransferase</fullName>
    </submittedName>
</protein>
<dbReference type="RefSeq" id="WP_338266139.1">
    <property type="nucleotide sequence ID" value="NZ_AP027271.1"/>
</dbReference>
<name>A0ABN6WN54_9GAMM</name>
<proteinExistence type="predicted"/>
<sequence length="253" mass="28559">MSDNALYTDLSGYYDLMCADINYRAQSNSAHRLQQIFGNGGTRHLDLACGTGPHIQYLLQEGYQCSGLDINQPMLDLAKQRCPEADFTLGNMCDFEIDTPYDFITCFLYSIHYSGDIKHLTDCIRSVHSALSANGVFCFNSVDKNHIDNDLSAKHSVHVENSVFSFGSSWFYRGEGEKQTLKLSIEKADSNHTQRWNDEHPMVAIGFAELLALLAPYFDVHVFEHEHDKIVAWNQQSGNAIFVCVKKDNEGEI</sequence>
<gene>
    <name evidence="2" type="ORF">MACH16_11110</name>
</gene>
<evidence type="ECO:0000259" key="1">
    <source>
        <dbReference type="Pfam" id="PF13649"/>
    </source>
</evidence>
<dbReference type="InterPro" id="IPR041698">
    <property type="entry name" value="Methyltransf_25"/>
</dbReference>
<evidence type="ECO:0000313" key="3">
    <source>
        <dbReference type="Proteomes" id="UP001307608"/>
    </source>
</evidence>
<dbReference type="GO" id="GO:0008168">
    <property type="term" value="F:methyltransferase activity"/>
    <property type="evidence" value="ECO:0007669"/>
    <property type="project" value="UniProtKB-KW"/>
</dbReference>
<organism evidence="2 3">
    <name type="scientific">Marinomonas pontica</name>
    <dbReference type="NCBI Taxonomy" id="264739"/>
    <lineage>
        <taxon>Bacteria</taxon>
        <taxon>Pseudomonadati</taxon>
        <taxon>Pseudomonadota</taxon>
        <taxon>Gammaproteobacteria</taxon>
        <taxon>Oceanospirillales</taxon>
        <taxon>Oceanospirillaceae</taxon>
        <taxon>Marinomonas</taxon>
    </lineage>
</organism>
<dbReference type="Gene3D" id="3.40.50.150">
    <property type="entry name" value="Vaccinia Virus protein VP39"/>
    <property type="match status" value="1"/>
</dbReference>
<dbReference type="Pfam" id="PF13649">
    <property type="entry name" value="Methyltransf_25"/>
    <property type="match status" value="1"/>
</dbReference>
<evidence type="ECO:0000313" key="2">
    <source>
        <dbReference type="EMBL" id="BDX02363.1"/>
    </source>
</evidence>
<dbReference type="InterPro" id="IPR029063">
    <property type="entry name" value="SAM-dependent_MTases_sf"/>
</dbReference>
<keyword evidence="2" id="KW-0489">Methyltransferase</keyword>
<dbReference type="CDD" id="cd02440">
    <property type="entry name" value="AdoMet_MTases"/>
    <property type="match status" value="1"/>
</dbReference>
<reference evidence="2 3" key="1">
    <citation type="submission" date="2023-01" db="EMBL/GenBank/DDBJ databases">
        <title>Complete genome sequence of Marinomonas pontica strain 200518_36.</title>
        <authorList>
            <person name="Ueki S."/>
            <person name="Gajardo G."/>
            <person name="Maruyama F."/>
        </authorList>
    </citation>
    <scope>NUCLEOTIDE SEQUENCE [LARGE SCALE GENOMIC DNA]</scope>
    <source>
        <strain evidence="2 3">200518_36</strain>
    </source>
</reference>
<dbReference type="Proteomes" id="UP001307608">
    <property type="component" value="Chromosome"/>
</dbReference>
<accession>A0ABN6WN54</accession>
<feature type="domain" description="Methyltransferase" evidence="1">
    <location>
        <begin position="45"/>
        <end position="135"/>
    </location>
</feature>
<dbReference type="GO" id="GO:0032259">
    <property type="term" value="P:methylation"/>
    <property type="evidence" value="ECO:0007669"/>
    <property type="project" value="UniProtKB-KW"/>
</dbReference>